<organism evidence="1 2">
    <name type="scientific">Pisolithus tinctorius Marx 270</name>
    <dbReference type="NCBI Taxonomy" id="870435"/>
    <lineage>
        <taxon>Eukaryota</taxon>
        <taxon>Fungi</taxon>
        <taxon>Dikarya</taxon>
        <taxon>Basidiomycota</taxon>
        <taxon>Agaricomycotina</taxon>
        <taxon>Agaricomycetes</taxon>
        <taxon>Agaricomycetidae</taxon>
        <taxon>Boletales</taxon>
        <taxon>Sclerodermatineae</taxon>
        <taxon>Pisolithaceae</taxon>
        <taxon>Pisolithus</taxon>
    </lineage>
</organism>
<dbReference type="OrthoDB" id="2683658at2759"/>
<evidence type="ECO:0000313" key="2">
    <source>
        <dbReference type="Proteomes" id="UP000054217"/>
    </source>
</evidence>
<dbReference type="AlphaFoldDB" id="A0A0C3P296"/>
<dbReference type="EMBL" id="KN831961">
    <property type="protein sequence ID" value="KIO07165.1"/>
    <property type="molecule type" value="Genomic_DNA"/>
</dbReference>
<dbReference type="STRING" id="870435.A0A0C3P296"/>
<dbReference type="Proteomes" id="UP000054217">
    <property type="component" value="Unassembled WGS sequence"/>
</dbReference>
<accession>A0A0C3P296</accession>
<name>A0A0C3P296_PISTI</name>
<feature type="non-terminal residue" evidence="1">
    <location>
        <position position="1"/>
    </location>
</feature>
<protein>
    <submittedName>
        <fullName evidence="1">Uncharacterized protein</fullName>
    </submittedName>
</protein>
<reference evidence="1 2" key="1">
    <citation type="submission" date="2014-04" db="EMBL/GenBank/DDBJ databases">
        <authorList>
            <consortium name="DOE Joint Genome Institute"/>
            <person name="Kuo A."/>
            <person name="Kohler A."/>
            <person name="Costa M.D."/>
            <person name="Nagy L.G."/>
            <person name="Floudas D."/>
            <person name="Copeland A."/>
            <person name="Barry K.W."/>
            <person name="Cichocki N."/>
            <person name="Veneault-Fourrey C."/>
            <person name="LaButti K."/>
            <person name="Lindquist E.A."/>
            <person name="Lipzen A."/>
            <person name="Lundell T."/>
            <person name="Morin E."/>
            <person name="Murat C."/>
            <person name="Sun H."/>
            <person name="Tunlid A."/>
            <person name="Henrissat B."/>
            <person name="Grigoriev I.V."/>
            <person name="Hibbett D.S."/>
            <person name="Martin F."/>
            <person name="Nordberg H.P."/>
            <person name="Cantor M.N."/>
            <person name="Hua S.X."/>
        </authorList>
    </citation>
    <scope>NUCLEOTIDE SEQUENCE [LARGE SCALE GENOMIC DNA]</scope>
    <source>
        <strain evidence="1 2">Marx 270</strain>
    </source>
</reference>
<proteinExistence type="predicted"/>
<evidence type="ECO:0000313" key="1">
    <source>
        <dbReference type="EMBL" id="KIO07165.1"/>
    </source>
</evidence>
<keyword evidence="2" id="KW-1185">Reference proteome</keyword>
<reference evidence="2" key="2">
    <citation type="submission" date="2015-01" db="EMBL/GenBank/DDBJ databases">
        <title>Evolutionary Origins and Diversification of the Mycorrhizal Mutualists.</title>
        <authorList>
            <consortium name="DOE Joint Genome Institute"/>
            <consortium name="Mycorrhizal Genomics Consortium"/>
            <person name="Kohler A."/>
            <person name="Kuo A."/>
            <person name="Nagy L.G."/>
            <person name="Floudas D."/>
            <person name="Copeland A."/>
            <person name="Barry K.W."/>
            <person name="Cichocki N."/>
            <person name="Veneault-Fourrey C."/>
            <person name="LaButti K."/>
            <person name="Lindquist E.A."/>
            <person name="Lipzen A."/>
            <person name="Lundell T."/>
            <person name="Morin E."/>
            <person name="Murat C."/>
            <person name="Riley R."/>
            <person name="Ohm R."/>
            <person name="Sun H."/>
            <person name="Tunlid A."/>
            <person name="Henrissat B."/>
            <person name="Grigoriev I.V."/>
            <person name="Hibbett D.S."/>
            <person name="Martin F."/>
        </authorList>
    </citation>
    <scope>NUCLEOTIDE SEQUENCE [LARGE SCALE GENOMIC DNA]</scope>
    <source>
        <strain evidence="2">Marx 270</strain>
    </source>
</reference>
<gene>
    <name evidence="1" type="ORF">M404DRAFT_83198</name>
</gene>
<dbReference type="InParanoid" id="A0A0C3P296"/>
<dbReference type="HOGENOM" id="CLU_3129905_0_0_1"/>
<sequence length="50" mass="5859">FEDVWITPSIREIPQWLQDSDVREGIRAVLKTDCCLEEQHHLGMEADNMC</sequence>
<feature type="non-terminal residue" evidence="1">
    <location>
        <position position="50"/>
    </location>
</feature>